<dbReference type="KEGG" id="dno:DNO_0426"/>
<keyword evidence="7 9" id="KW-0129">CBS domain</keyword>
<dbReference type="Pfam" id="PF01595">
    <property type="entry name" value="CNNM"/>
    <property type="match status" value="1"/>
</dbReference>
<keyword evidence="8 10" id="KW-0472">Membrane</keyword>
<accession>A5EVV7</accession>
<comment type="similarity">
    <text evidence="2">Belongs to the UPF0053 family.</text>
</comment>
<evidence type="ECO:0000313" key="15">
    <source>
        <dbReference type="Proteomes" id="UP000000248"/>
    </source>
</evidence>
<evidence type="ECO:0000256" key="10">
    <source>
        <dbReference type="PROSITE-ProRule" id="PRU01193"/>
    </source>
</evidence>
<feature type="domain" description="CBS" evidence="12">
    <location>
        <begin position="275"/>
        <end position="331"/>
    </location>
</feature>
<dbReference type="InterPro" id="IPR046342">
    <property type="entry name" value="CBS_dom_sf"/>
</dbReference>
<evidence type="ECO:0000256" key="2">
    <source>
        <dbReference type="ARBA" id="ARBA00006337"/>
    </source>
</evidence>
<dbReference type="InterPro" id="IPR036318">
    <property type="entry name" value="FAD-bd_PCMH-like_sf"/>
</dbReference>
<dbReference type="GO" id="GO:0005886">
    <property type="term" value="C:plasma membrane"/>
    <property type="evidence" value="ECO:0007669"/>
    <property type="project" value="UniProtKB-SubCell"/>
</dbReference>
<dbReference type="InterPro" id="IPR044751">
    <property type="entry name" value="Ion_transp-like_CBS"/>
</dbReference>
<dbReference type="CDD" id="cd04590">
    <property type="entry name" value="CBS_pair_CorC_HlyC_assoc"/>
    <property type="match status" value="1"/>
</dbReference>
<evidence type="ECO:0000256" key="9">
    <source>
        <dbReference type="PROSITE-ProRule" id="PRU00703"/>
    </source>
</evidence>
<protein>
    <submittedName>
        <fullName evidence="14">Conserved hypothetical membrane protein</fullName>
    </submittedName>
</protein>
<dbReference type="eggNOG" id="COG4536">
    <property type="taxonomic scope" value="Bacteria"/>
</dbReference>
<keyword evidence="15" id="KW-1185">Reference proteome</keyword>
<dbReference type="InterPro" id="IPR000644">
    <property type="entry name" value="CBS_dom"/>
</dbReference>
<dbReference type="SUPFAM" id="SSF56176">
    <property type="entry name" value="FAD-binding/transporter-associated domain-like"/>
    <property type="match status" value="1"/>
</dbReference>
<evidence type="ECO:0000259" key="12">
    <source>
        <dbReference type="PROSITE" id="PS51371"/>
    </source>
</evidence>
<reference evidence="14 15" key="1">
    <citation type="journal article" date="2007" name="Nat. Biotechnol.">
        <title>Genome sequence and identification of candidate vaccine antigens from the animal pathogen Dichelobacter nodosus.</title>
        <authorList>
            <person name="Myers G.S."/>
            <person name="Parker D."/>
            <person name="Al-Hasani K."/>
            <person name="Kennan R.M."/>
            <person name="Seemann T."/>
            <person name="Ren Q."/>
            <person name="Badger J.H."/>
            <person name="Selengut J.D."/>
            <person name="Deboy R.T."/>
            <person name="Tettelin H."/>
            <person name="Boyce J.D."/>
            <person name="McCarl V.P."/>
            <person name="Han X."/>
            <person name="Nelson W.C."/>
            <person name="Madupu R."/>
            <person name="Mohamoud Y."/>
            <person name="Holley T."/>
            <person name="Fedorova N."/>
            <person name="Khouri H."/>
            <person name="Bottomley S.P."/>
            <person name="Whittington R.J."/>
            <person name="Adler B."/>
            <person name="Songer J.G."/>
            <person name="Rood J.I."/>
            <person name="Paulsen I.T."/>
        </authorList>
    </citation>
    <scope>NUCLEOTIDE SEQUENCE [LARGE SCALE GENOMIC DNA]</scope>
    <source>
        <strain evidence="14 15">VCS1703A</strain>
    </source>
</reference>
<dbReference type="AlphaFoldDB" id="A5EVV7"/>
<dbReference type="OrthoDB" id="9797674at2"/>
<feature type="transmembrane region" description="Helical" evidence="11">
    <location>
        <begin position="128"/>
        <end position="146"/>
    </location>
</feature>
<evidence type="ECO:0000256" key="6">
    <source>
        <dbReference type="ARBA" id="ARBA00022989"/>
    </source>
</evidence>
<dbReference type="PROSITE" id="PS51846">
    <property type="entry name" value="CNNM"/>
    <property type="match status" value="1"/>
</dbReference>
<dbReference type="SMART" id="SM01091">
    <property type="entry name" value="CorC_HlyC"/>
    <property type="match status" value="1"/>
</dbReference>
<keyword evidence="6 10" id="KW-1133">Transmembrane helix</keyword>
<organism evidence="14 15">
    <name type="scientific">Dichelobacter nodosus (strain VCS1703A)</name>
    <dbReference type="NCBI Taxonomy" id="246195"/>
    <lineage>
        <taxon>Bacteria</taxon>
        <taxon>Pseudomonadati</taxon>
        <taxon>Pseudomonadota</taxon>
        <taxon>Gammaproteobacteria</taxon>
        <taxon>Cardiobacteriales</taxon>
        <taxon>Cardiobacteriaceae</taxon>
        <taxon>Dichelobacter</taxon>
    </lineage>
</organism>
<evidence type="ECO:0000259" key="13">
    <source>
        <dbReference type="PROSITE" id="PS51846"/>
    </source>
</evidence>
<dbReference type="SUPFAM" id="SSF54631">
    <property type="entry name" value="CBS-domain pair"/>
    <property type="match status" value="1"/>
</dbReference>
<comment type="subcellular location">
    <subcellularLocation>
        <location evidence="1">Cell membrane</location>
        <topology evidence="1">Multi-pass membrane protein</topology>
    </subcellularLocation>
</comment>
<evidence type="ECO:0000256" key="1">
    <source>
        <dbReference type="ARBA" id="ARBA00004651"/>
    </source>
</evidence>
<evidence type="ECO:0000256" key="3">
    <source>
        <dbReference type="ARBA" id="ARBA00022475"/>
    </source>
</evidence>
<feature type="domain" description="CNNM transmembrane" evidence="13">
    <location>
        <begin position="2"/>
        <end position="193"/>
    </location>
</feature>
<evidence type="ECO:0000256" key="4">
    <source>
        <dbReference type="ARBA" id="ARBA00022692"/>
    </source>
</evidence>
<dbReference type="PROSITE" id="PS51371">
    <property type="entry name" value="CBS"/>
    <property type="match status" value="1"/>
</dbReference>
<keyword evidence="4 10" id="KW-0812">Transmembrane</keyword>
<dbReference type="Gene3D" id="3.30.465.10">
    <property type="match status" value="1"/>
</dbReference>
<dbReference type="InterPro" id="IPR002550">
    <property type="entry name" value="CNNM"/>
</dbReference>
<evidence type="ECO:0000256" key="8">
    <source>
        <dbReference type="ARBA" id="ARBA00023136"/>
    </source>
</evidence>
<dbReference type="Gene3D" id="3.10.580.10">
    <property type="entry name" value="CBS-domain"/>
    <property type="match status" value="1"/>
</dbReference>
<dbReference type="PANTHER" id="PTHR22777:SF32">
    <property type="entry name" value="UPF0053 INNER MEMBRANE PROTEIN YFJD"/>
    <property type="match status" value="1"/>
</dbReference>
<dbReference type="PANTHER" id="PTHR22777">
    <property type="entry name" value="HEMOLYSIN-RELATED"/>
    <property type="match status" value="1"/>
</dbReference>
<evidence type="ECO:0000256" key="5">
    <source>
        <dbReference type="ARBA" id="ARBA00022737"/>
    </source>
</evidence>
<keyword evidence="5" id="KW-0677">Repeat</keyword>
<dbReference type="HOGENOM" id="CLU_015237_4_1_6"/>
<sequence length="429" mass="47726">MESLPLGALLFILILCLLASAFFSAAETAMMSLNRYKLKHLVDEGNIAAKRVARLLRKTDRLLATILLGNNFVNILATSIGTMIGLRLLGDLGVLLATVILTVMILLFSEISPKTLAALYPEQIALPVARAMQSIVWFFSPMVWLLNKLVAAIFKPFGIDANHKKEDTLSTEELKTVVLSSSTSTNSPERQDMILGILELEDMSVDEAMVPRNELEGIDLNDNWDEIITQITNSRHGRLVAYRDNIDQVLGMLHLRDVIGLYHQNRLQPEALLEILRPCVFVPEGTPLRRQLLNFQMQRTRSGLVIDEYGDIQGLITLEDILIHIVGNIASESEEEEVPEIIKRQAQIFDVDGGISLRSLNRELGLKLPLDGPNTLSGLIIERLGTFPETGTELHFSDCIVRVKQFAEGVVSEAEVEVLPPQNTDDDES</sequence>
<dbReference type="Proteomes" id="UP000000248">
    <property type="component" value="Chromosome"/>
</dbReference>
<dbReference type="GO" id="GO:0050660">
    <property type="term" value="F:flavin adenine dinucleotide binding"/>
    <property type="evidence" value="ECO:0007669"/>
    <property type="project" value="InterPro"/>
</dbReference>
<dbReference type="Pfam" id="PF03471">
    <property type="entry name" value="CorC_HlyC"/>
    <property type="match status" value="1"/>
</dbReference>
<feature type="transmembrane region" description="Helical" evidence="11">
    <location>
        <begin position="62"/>
        <end position="81"/>
    </location>
</feature>
<gene>
    <name evidence="14" type="ordered locus">DNO_0426</name>
</gene>
<evidence type="ECO:0000256" key="7">
    <source>
        <dbReference type="ARBA" id="ARBA00023122"/>
    </source>
</evidence>
<dbReference type="InterPro" id="IPR016169">
    <property type="entry name" value="FAD-bd_PCMH_sub2"/>
</dbReference>
<name>A5EVV7_DICNV</name>
<dbReference type="RefSeq" id="WP_012030764.1">
    <property type="nucleotide sequence ID" value="NC_009446.1"/>
</dbReference>
<dbReference type="STRING" id="246195.DNO_0426"/>
<evidence type="ECO:0000313" key="14">
    <source>
        <dbReference type="EMBL" id="ABQ13088.1"/>
    </source>
</evidence>
<keyword evidence="3" id="KW-1003">Cell membrane</keyword>
<feature type="transmembrane region" description="Helical" evidence="11">
    <location>
        <begin position="88"/>
        <end position="108"/>
    </location>
</feature>
<dbReference type="EMBL" id="CP000513">
    <property type="protein sequence ID" value="ABQ13088.1"/>
    <property type="molecule type" value="Genomic_DNA"/>
</dbReference>
<dbReference type="Pfam" id="PF00571">
    <property type="entry name" value="CBS"/>
    <property type="match status" value="1"/>
</dbReference>
<evidence type="ECO:0000256" key="11">
    <source>
        <dbReference type="SAM" id="Phobius"/>
    </source>
</evidence>
<proteinExistence type="inferred from homology"/>
<dbReference type="InterPro" id="IPR005170">
    <property type="entry name" value="Transptr-assoc_dom"/>
</dbReference>